<dbReference type="EMBL" id="LAPT01000147">
    <property type="protein sequence ID" value="PXF28761.1"/>
    <property type="molecule type" value="Genomic_DNA"/>
</dbReference>
<evidence type="ECO:0000313" key="2">
    <source>
        <dbReference type="EMBL" id="PXF28761.1"/>
    </source>
</evidence>
<keyword evidence="3" id="KW-1185">Reference proteome</keyword>
<evidence type="ECO:0000313" key="3">
    <source>
        <dbReference type="Proteomes" id="UP000248090"/>
    </source>
</evidence>
<dbReference type="InterPro" id="IPR000760">
    <property type="entry name" value="Inositol_monophosphatase-like"/>
</dbReference>
<comment type="similarity">
    <text evidence="1">Belongs to the inositol monophosphatase superfamily.</text>
</comment>
<dbReference type="SUPFAM" id="SSF56655">
    <property type="entry name" value="Carbohydrate phosphatase"/>
    <property type="match status" value="1"/>
</dbReference>
<dbReference type="PRINTS" id="PR00377">
    <property type="entry name" value="IMPHPHTASES"/>
</dbReference>
<organism evidence="2 3">
    <name type="scientific">Pokkaliibacter plantistimulans</name>
    <dbReference type="NCBI Taxonomy" id="1635171"/>
    <lineage>
        <taxon>Bacteria</taxon>
        <taxon>Pseudomonadati</taxon>
        <taxon>Pseudomonadota</taxon>
        <taxon>Gammaproteobacteria</taxon>
        <taxon>Oceanospirillales</taxon>
        <taxon>Balneatrichaceae</taxon>
        <taxon>Pokkaliibacter</taxon>
    </lineage>
</organism>
<reference evidence="2 3" key="1">
    <citation type="submission" date="2015-03" db="EMBL/GenBank/DDBJ databases">
        <authorList>
            <person name="Krishnan R."/>
            <person name="Midha S."/>
            <person name="Patil P.B."/>
            <person name="Rameshkumar N."/>
        </authorList>
    </citation>
    <scope>NUCLEOTIDE SEQUENCE [LARGE SCALE GENOMIC DNA]</scope>
    <source>
        <strain evidence="2 3">L1E11</strain>
    </source>
</reference>
<proteinExistence type="inferred from homology"/>
<accession>A0ABX5LU06</accession>
<evidence type="ECO:0008006" key="4">
    <source>
        <dbReference type="Google" id="ProtNLM"/>
    </source>
</evidence>
<evidence type="ECO:0000256" key="1">
    <source>
        <dbReference type="ARBA" id="ARBA00009759"/>
    </source>
</evidence>
<name>A0ABX5LU06_9GAMM</name>
<dbReference type="Pfam" id="PF00459">
    <property type="entry name" value="Inositol_P"/>
    <property type="match status" value="1"/>
</dbReference>
<dbReference type="Proteomes" id="UP000248090">
    <property type="component" value="Unassembled WGS sequence"/>
</dbReference>
<dbReference type="PANTHER" id="PTHR20854:SF4">
    <property type="entry name" value="INOSITOL-1-MONOPHOSPHATASE-RELATED"/>
    <property type="match status" value="1"/>
</dbReference>
<dbReference type="PANTHER" id="PTHR20854">
    <property type="entry name" value="INOSITOL MONOPHOSPHATASE"/>
    <property type="match status" value="1"/>
</dbReference>
<dbReference type="Gene3D" id="3.40.190.80">
    <property type="match status" value="1"/>
</dbReference>
<protein>
    <recommendedName>
        <fullName evidence="4">Inositol monophosphatase</fullName>
    </recommendedName>
</protein>
<dbReference type="RefSeq" id="WP_110190017.1">
    <property type="nucleotide sequence ID" value="NZ_CP177354.1"/>
</dbReference>
<gene>
    <name evidence="2" type="ORF">WH50_24480</name>
</gene>
<dbReference type="Gene3D" id="3.30.540.10">
    <property type="entry name" value="Fructose-1,6-Bisphosphatase, subunit A, domain 1"/>
    <property type="match status" value="1"/>
</dbReference>
<comment type="caution">
    <text evidence="2">The sequence shown here is derived from an EMBL/GenBank/DDBJ whole genome shotgun (WGS) entry which is preliminary data.</text>
</comment>
<sequence length="273" mass="30195">MTIHLSADLFQSRHSVLDSLGVSPFRCESLLREITDQLYWEISRRRLQGGIAGRLPYCQSKQQWAAKVMQASLTQAFGPIAWVDAEGASDGEPPRTYWYYQAIEGLEYFSQSMPMWSASLVLVHQGQTILALVYDPAAQEMFSAVREEGAFCSHEQLQIGDKTQLADAVVATCLPEQLMLLDTALQGVAELAPAVHRLRMMASTSLQLAYVACGRLDGYWQHTGSYNPCRAGALLVEEATGYVSYLHRQGQALLVASNRALSPLFNALLGWSC</sequence>